<dbReference type="PANTHER" id="PTHR22504:SF0">
    <property type="entry name" value="REPRESSOR OF RNA POLYMERASE III TRANSCRIPTION MAF1 HOMOLOG"/>
    <property type="match status" value="1"/>
</dbReference>
<gene>
    <name evidence="2" type="ORF">B9479_004941</name>
</gene>
<feature type="compositionally biased region" description="Low complexity" evidence="1">
    <location>
        <begin position="400"/>
        <end position="415"/>
    </location>
</feature>
<name>A0A5D3AW08_9TREE</name>
<feature type="region of interest" description="Disordered" evidence="1">
    <location>
        <begin position="270"/>
        <end position="293"/>
    </location>
</feature>
<dbReference type="InterPro" id="IPR038564">
    <property type="entry name" value="Maf1_sf"/>
</dbReference>
<feature type="compositionally biased region" description="Basic and acidic residues" evidence="1">
    <location>
        <begin position="560"/>
        <end position="569"/>
    </location>
</feature>
<protein>
    <recommendedName>
        <fullName evidence="4">Maf1 regulator</fullName>
    </recommendedName>
</protein>
<dbReference type="AlphaFoldDB" id="A0A5D3AW08"/>
<feature type="region of interest" description="Disordered" evidence="1">
    <location>
        <begin position="150"/>
        <end position="186"/>
    </location>
</feature>
<evidence type="ECO:0008006" key="4">
    <source>
        <dbReference type="Google" id="ProtNLM"/>
    </source>
</evidence>
<dbReference type="Proteomes" id="UP000322245">
    <property type="component" value="Unassembled WGS sequence"/>
</dbReference>
<feature type="region of interest" description="Disordered" evidence="1">
    <location>
        <begin position="462"/>
        <end position="569"/>
    </location>
</feature>
<feature type="compositionally biased region" description="Basic and acidic residues" evidence="1">
    <location>
        <begin position="529"/>
        <end position="538"/>
    </location>
</feature>
<evidence type="ECO:0000256" key="1">
    <source>
        <dbReference type="SAM" id="MobiDB-lite"/>
    </source>
</evidence>
<proteinExistence type="predicted"/>
<accession>A0A5D3AW08</accession>
<dbReference type="PANTHER" id="PTHR22504">
    <property type="entry name" value="REPRESSOR OF RNA POLYMERASE III TRANSCRIPTION MAF1"/>
    <property type="match status" value="1"/>
</dbReference>
<feature type="region of interest" description="Disordered" evidence="1">
    <location>
        <begin position="352"/>
        <end position="441"/>
    </location>
</feature>
<dbReference type="Pfam" id="PF09174">
    <property type="entry name" value="Maf1"/>
    <property type="match status" value="1"/>
</dbReference>
<dbReference type="GO" id="GO:0005634">
    <property type="term" value="C:nucleus"/>
    <property type="evidence" value="ECO:0007669"/>
    <property type="project" value="TreeGrafter"/>
</dbReference>
<keyword evidence="3" id="KW-1185">Reference proteome</keyword>
<evidence type="ECO:0000313" key="2">
    <source>
        <dbReference type="EMBL" id="TYJ54431.1"/>
    </source>
</evidence>
<feature type="compositionally biased region" description="Gly residues" evidence="1">
    <location>
        <begin position="516"/>
        <end position="527"/>
    </location>
</feature>
<dbReference type="EMBL" id="NIDF01000061">
    <property type="protein sequence ID" value="TYJ54431.1"/>
    <property type="molecule type" value="Genomic_DNA"/>
</dbReference>
<organism evidence="2 3">
    <name type="scientific">Cryptococcus floricola</name>
    <dbReference type="NCBI Taxonomy" id="2591691"/>
    <lineage>
        <taxon>Eukaryota</taxon>
        <taxon>Fungi</taxon>
        <taxon>Dikarya</taxon>
        <taxon>Basidiomycota</taxon>
        <taxon>Agaricomycotina</taxon>
        <taxon>Tremellomycetes</taxon>
        <taxon>Tremellales</taxon>
        <taxon>Cryptococcaceae</taxon>
        <taxon>Cryptococcus</taxon>
    </lineage>
</organism>
<dbReference type="Gene3D" id="3.40.1000.50">
    <property type="entry name" value="Repressor of RNA polymerase III transcription Maf1"/>
    <property type="match status" value="1"/>
</dbReference>
<feature type="compositionally biased region" description="Polar residues" evidence="1">
    <location>
        <begin position="277"/>
        <end position="287"/>
    </location>
</feature>
<evidence type="ECO:0000313" key="3">
    <source>
        <dbReference type="Proteomes" id="UP000322245"/>
    </source>
</evidence>
<reference evidence="2 3" key="1">
    <citation type="submission" date="2017-05" db="EMBL/GenBank/DDBJ databases">
        <title>The Genome Sequence of Tsuchiyaea wingfieldii DSM 27421.</title>
        <authorList>
            <person name="Cuomo C."/>
            <person name="Passer A."/>
            <person name="Billmyre B."/>
            <person name="Heitman J."/>
        </authorList>
    </citation>
    <scope>NUCLEOTIDE SEQUENCE [LARGE SCALE GENOMIC DNA]</scope>
    <source>
        <strain evidence="2 3">DSM 27421</strain>
    </source>
</reference>
<sequence>MKYLDLPLLTQLSHSLSATAPTDTPVNVRFEAYSVKPVGREKRAFKEREEAYISEQEGMEEMSFSPEMREAGLASCFGRLDEKESRKVHFLLVSTLNSAFPDHDFSSLRPDHFTREPNSAQVLAYLSGSLLGSLGNGTAPIFLPMALNARSPQSSPSLQPHSLSHSPSPYSAFSPSSFPNSAHNASSLPSLSNLNQVNLYRVLNQVIPLDDCDVYSFFPEPEYDPHMDPLEEADLMEEDEGMDADGDAQYDEGEPAWGTGMDLDVEMEMDDDERPKTGSTSRNNNEETWGDKRRPGGLLWSANYFFYSKRQKRILFLTSWCRHLPSGSSGLSGNQADTDILLDGSTPALPLPITASISPSSLETRGLPTPLKARRGSTSAARKARHPPPIRKSLPGALNIHPSTSSSASEHSTIPIRGISRPPASPSNATHVPSTPRAERLVSSAPNVTSLGFTATPSSLLSAARDSGKEGGQSPMARMKVGGFKPRQTPARMVINARATQQPTAEEDSSSAPSGSGSGGENGNGEEGGAEKRRDRSESTTPGPASALTAGLRAAGAKGTADKGKRVKV</sequence>
<comment type="caution">
    <text evidence="2">The sequence shown here is derived from an EMBL/GenBank/DDBJ whole genome shotgun (WGS) entry which is preliminary data.</text>
</comment>
<feature type="compositionally biased region" description="Low complexity" evidence="1">
    <location>
        <begin position="151"/>
        <end position="186"/>
    </location>
</feature>
<dbReference type="GO" id="GO:0000994">
    <property type="term" value="F:RNA polymerase III core binding"/>
    <property type="evidence" value="ECO:0007669"/>
    <property type="project" value="TreeGrafter"/>
</dbReference>
<dbReference type="InterPro" id="IPR015257">
    <property type="entry name" value="Maf1"/>
</dbReference>
<dbReference type="GO" id="GO:0016480">
    <property type="term" value="P:negative regulation of transcription by RNA polymerase III"/>
    <property type="evidence" value="ECO:0007669"/>
    <property type="project" value="InterPro"/>
</dbReference>